<sequence length="255" mass="26948">MTAILATLASAQSLNIPTRLGSTNSLREAMSITGSKDMGNKEYYRGRACDSDEDTGSSNAVFNLEAGATLSNVIIGVNQLEGVHCQGAWTLKNAQATLPSKEAAPQNAADKVIQHNGRGMVTVKDFTVVSVGKLFQSCDNCSKNGGPCNVVVTGLKANGVTSDLVGINSNYGNKATISRSCVNSVKKVCQEYKGIVKGNGDSEKVSTTSSCTGAQGKLTGLLLARWSMIDELKSWTGKTAQEILFLPPWYSIHCT</sequence>
<evidence type="ECO:0000313" key="11">
    <source>
        <dbReference type="EMBL" id="TVY85415.1"/>
    </source>
</evidence>
<dbReference type="SUPFAM" id="SSF51126">
    <property type="entry name" value="Pectin lyase-like"/>
    <property type="match status" value="1"/>
</dbReference>
<comment type="function">
    <text evidence="9 10">Pectinolytic enzyme consist of four classes of enzymes: pectin lyase, polygalacturonase, pectin methylesterase and rhamnogalacturonase. Among pectinolytic enzymes, pectin lyase is the most important in depolymerization of pectin, since it cleaves internal glycosidic bonds of highly methylated pectins. Favors pectate, the anion, over pectin, the methyl ester.</text>
</comment>
<evidence type="ECO:0000256" key="1">
    <source>
        <dbReference type="ARBA" id="ARBA00000695"/>
    </source>
</evidence>
<dbReference type="InterPro" id="IPR004898">
    <property type="entry name" value="Pectate_lyase_PlyH/PlyE-like"/>
</dbReference>
<dbReference type="InterPro" id="IPR011050">
    <property type="entry name" value="Pectin_lyase_fold/virulence"/>
</dbReference>
<dbReference type="GO" id="GO:0005576">
    <property type="term" value="C:extracellular region"/>
    <property type="evidence" value="ECO:0007669"/>
    <property type="project" value="UniProtKB-SubCell"/>
</dbReference>
<dbReference type="Pfam" id="PF03211">
    <property type="entry name" value="Pectate_lyase"/>
    <property type="match status" value="1"/>
</dbReference>
<dbReference type="GO" id="GO:0045490">
    <property type="term" value="P:pectin catabolic process"/>
    <property type="evidence" value="ECO:0007669"/>
    <property type="project" value="TreeGrafter"/>
</dbReference>
<keyword evidence="7 10" id="KW-0106">Calcium</keyword>
<organism evidence="11 12">
    <name type="scientific">Lachnellula suecica</name>
    <dbReference type="NCBI Taxonomy" id="602035"/>
    <lineage>
        <taxon>Eukaryota</taxon>
        <taxon>Fungi</taxon>
        <taxon>Dikarya</taxon>
        <taxon>Ascomycota</taxon>
        <taxon>Pezizomycotina</taxon>
        <taxon>Leotiomycetes</taxon>
        <taxon>Helotiales</taxon>
        <taxon>Lachnaceae</taxon>
        <taxon>Lachnellula</taxon>
    </lineage>
</organism>
<evidence type="ECO:0000256" key="8">
    <source>
        <dbReference type="ARBA" id="ARBA00023239"/>
    </source>
</evidence>
<evidence type="ECO:0000313" key="12">
    <source>
        <dbReference type="Proteomes" id="UP000469558"/>
    </source>
</evidence>
<evidence type="ECO:0000256" key="7">
    <source>
        <dbReference type="ARBA" id="ARBA00022837"/>
    </source>
</evidence>
<dbReference type="OrthoDB" id="441042at2759"/>
<keyword evidence="6" id="KW-0732">Signal</keyword>
<name>A0A8T9CHV4_9HELO</name>
<dbReference type="InterPro" id="IPR012334">
    <property type="entry name" value="Pectin_lyas_fold"/>
</dbReference>
<dbReference type="PANTHER" id="PTHR33407">
    <property type="entry name" value="PECTATE LYASE F-RELATED"/>
    <property type="match status" value="1"/>
</dbReference>
<dbReference type="PANTHER" id="PTHR33407:SF9">
    <property type="entry name" value="PECTATE LYASE F-RELATED"/>
    <property type="match status" value="1"/>
</dbReference>
<comment type="subcellular location">
    <subcellularLocation>
        <location evidence="3 10">Secreted</location>
    </subcellularLocation>
</comment>
<dbReference type="EMBL" id="QGMK01000009">
    <property type="protein sequence ID" value="TVY85415.1"/>
    <property type="molecule type" value="Genomic_DNA"/>
</dbReference>
<protein>
    <recommendedName>
        <fullName evidence="10">Pectate lyase</fullName>
        <ecNumber evidence="10">4.2.2.2</ecNumber>
    </recommendedName>
</protein>
<dbReference type="EC" id="4.2.2.2" evidence="10"/>
<dbReference type="Proteomes" id="UP000469558">
    <property type="component" value="Unassembled WGS sequence"/>
</dbReference>
<comment type="cofactor">
    <cofactor evidence="2 10">
        <name>Ca(2+)</name>
        <dbReference type="ChEBI" id="CHEBI:29108"/>
    </cofactor>
</comment>
<dbReference type="GO" id="GO:0030570">
    <property type="term" value="F:pectate lyase activity"/>
    <property type="evidence" value="ECO:0007669"/>
    <property type="project" value="UniProtKB-UniRule"/>
</dbReference>
<evidence type="ECO:0000256" key="10">
    <source>
        <dbReference type="RuleBase" id="RU367009"/>
    </source>
</evidence>
<dbReference type="Gene3D" id="2.160.20.10">
    <property type="entry name" value="Single-stranded right-handed beta-helix, Pectin lyase-like"/>
    <property type="match status" value="1"/>
</dbReference>
<proteinExistence type="inferred from homology"/>
<keyword evidence="8 10" id="KW-0456">Lyase</keyword>
<comment type="caution">
    <text evidence="11">The sequence shown here is derived from an EMBL/GenBank/DDBJ whole genome shotgun (WGS) entry which is preliminary data.</text>
</comment>
<evidence type="ECO:0000256" key="2">
    <source>
        <dbReference type="ARBA" id="ARBA00001913"/>
    </source>
</evidence>
<evidence type="ECO:0000256" key="4">
    <source>
        <dbReference type="ARBA" id="ARBA00006463"/>
    </source>
</evidence>
<comment type="similarity">
    <text evidence="4 10">Belongs to the polysaccharide lyase 3 family.</text>
</comment>
<comment type="catalytic activity">
    <reaction evidence="1 10">
        <text>Eliminative cleavage of (1-&gt;4)-alpha-D-galacturonan to give oligosaccharides with 4-deoxy-alpha-D-galact-4-enuronosyl groups at their non-reducing ends.</text>
        <dbReference type="EC" id="4.2.2.2"/>
    </reaction>
</comment>
<evidence type="ECO:0000256" key="5">
    <source>
        <dbReference type="ARBA" id="ARBA00022525"/>
    </source>
</evidence>
<evidence type="ECO:0000256" key="9">
    <source>
        <dbReference type="ARBA" id="ARBA00025679"/>
    </source>
</evidence>
<evidence type="ECO:0000256" key="3">
    <source>
        <dbReference type="ARBA" id="ARBA00004613"/>
    </source>
</evidence>
<keyword evidence="12" id="KW-1185">Reference proteome</keyword>
<reference evidence="11 12" key="1">
    <citation type="submission" date="2018-05" db="EMBL/GenBank/DDBJ databases">
        <title>Genome sequencing and assembly of the regulated plant pathogen Lachnellula willkommii and related sister species for the development of diagnostic species identification markers.</title>
        <authorList>
            <person name="Giroux E."/>
            <person name="Bilodeau G."/>
        </authorList>
    </citation>
    <scope>NUCLEOTIDE SEQUENCE [LARGE SCALE GENOMIC DNA]</scope>
    <source>
        <strain evidence="11 12">CBS 268.59</strain>
    </source>
</reference>
<accession>A0A8T9CHV4</accession>
<gene>
    <name evidence="11" type="primary">plyE</name>
    <name evidence="11" type="ORF">LSUE1_G000044</name>
</gene>
<evidence type="ECO:0000256" key="6">
    <source>
        <dbReference type="ARBA" id="ARBA00022729"/>
    </source>
</evidence>
<dbReference type="AlphaFoldDB" id="A0A8T9CHV4"/>
<keyword evidence="5 10" id="KW-0964">Secreted</keyword>